<dbReference type="GO" id="GO:0009307">
    <property type="term" value="P:DNA restriction-modification system"/>
    <property type="evidence" value="ECO:0007669"/>
    <property type="project" value="InterPro"/>
</dbReference>
<dbReference type="RefSeq" id="WP_055195530.1">
    <property type="nucleotide sequence ID" value="NZ_CYYM01000021.1"/>
</dbReference>
<dbReference type="AlphaFoldDB" id="A0A174GJ58"/>
<accession>A0A174GJ58</accession>
<evidence type="ECO:0000313" key="1">
    <source>
        <dbReference type="EMBL" id="CUO60465.1"/>
    </source>
</evidence>
<sequence>MSNYWWVTRPKRKLNSVPEVLSTFAEMSLNQQWVGQRTSQLSLEEALEKSGLKRQGERRDQGAGGARTYKAWLVSLGLIFTQESTKQIKLTLAGEAIINGDNPVDILKNQVLKYQFPSAFSIGRNVDVSARFKIHPFVFLLKLLMDNRIQYLNTNEIADIVMVEAENESDSCYEHIVKRIIEYRSFGQQILPEDFCEKYGVKSGSTNLNDVANTMMNWLDYTQLTYREKGKIYAVGERKSEIMDTIGHPMPFIERPQDHEYFQRKYGVDPKHNKDTRNLTNTKTITSKMLAEQQIVKAYITASLTRPITEIDGRVVDLIVSSTGLKESFVWEILQKRFPRGSIGAFMTQYYEMAFKGREEATEFEKATAELFHDVFKFKTKHVGPIGLTPDVLIESEDVGFVGIIDNKAYSKYSISNDHHNRMVHNYINGLGNYYKGKKNLAFFSYIAGGFGINIDSQIKSIVDETEICGSCINVHNMIELVKRNEKRAYSHEDLKKIFSVNREILLSDLC</sequence>
<dbReference type="EMBL" id="CYYM01000021">
    <property type="protein sequence ID" value="CUO60465.1"/>
    <property type="molecule type" value="Genomic_DNA"/>
</dbReference>
<keyword evidence="1" id="KW-0255">Endonuclease</keyword>
<name>A0A174GJ58_9FIRM</name>
<dbReference type="Gene3D" id="3.40.91.30">
    <property type="match status" value="1"/>
</dbReference>
<dbReference type="Pfam" id="PF09491">
    <property type="entry name" value="RE_AlwI"/>
    <property type="match status" value="1"/>
</dbReference>
<dbReference type="SUPFAM" id="SSF52980">
    <property type="entry name" value="Restriction endonuclease-like"/>
    <property type="match status" value="1"/>
</dbReference>
<evidence type="ECO:0000313" key="2">
    <source>
        <dbReference type="Proteomes" id="UP000095380"/>
    </source>
</evidence>
<reference evidence="1 2" key="1">
    <citation type="submission" date="2015-09" db="EMBL/GenBank/DDBJ databases">
        <authorList>
            <consortium name="Pathogen Informatics"/>
        </authorList>
    </citation>
    <scope>NUCLEOTIDE SEQUENCE [LARGE SCALE GENOMIC DNA]</scope>
    <source>
        <strain evidence="1 2">2789STDY5608851</strain>
    </source>
</reference>
<proteinExistence type="predicted"/>
<keyword evidence="1" id="KW-0378">Hydrolase</keyword>
<dbReference type="InterPro" id="IPR011335">
    <property type="entry name" value="Restrct_endonuc-II-like"/>
</dbReference>
<dbReference type="InterPro" id="IPR018573">
    <property type="entry name" value="Restrct_endonuc_II_AlwI"/>
</dbReference>
<gene>
    <name evidence="1" type="ORF">ERS852408_02531</name>
</gene>
<dbReference type="Proteomes" id="UP000095380">
    <property type="component" value="Unassembled WGS sequence"/>
</dbReference>
<organism evidence="1 2">
    <name type="scientific">Dorea longicatena</name>
    <dbReference type="NCBI Taxonomy" id="88431"/>
    <lineage>
        <taxon>Bacteria</taxon>
        <taxon>Bacillati</taxon>
        <taxon>Bacillota</taxon>
        <taxon>Clostridia</taxon>
        <taxon>Lachnospirales</taxon>
        <taxon>Lachnospiraceae</taxon>
        <taxon>Dorea</taxon>
    </lineage>
</organism>
<keyword evidence="1" id="KW-0540">Nuclease</keyword>
<protein>
    <submittedName>
        <fullName evidence="1">AlwI restriction endonuclease</fullName>
    </submittedName>
</protein>
<dbReference type="GO" id="GO:0009036">
    <property type="term" value="F:type II site-specific deoxyribonuclease activity"/>
    <property type="evidence" value="ECO:0007669"/>
    <property type="project" value="InterPro"/>
</dbReference>